<keyword evidence="2" id="KW-0808">Transferase</keyword>
<accession>A0A1I4Y8P5</accession>
<dbReference type="InterPro" id="IPR029026">
    <property type="entry name" value="tRNA_m1G_MTases_N"/>
</dbReference>
<dbReference type="Gene3D" id="3.30.1330.30">
    <property type="match status" value="1"/>
</dbReference>
<dbReference type="InterPro" id="IPR001537">
    <property type="entry name" value="SpoU_MeTrfase"/>
</dbReference>
<evidence type="ECO:0000256" key="1">
    <source>
        <dbReference type="ARBA" id="ARBA00022603"/>
    </source>
</evidence>
<dbReference type="PANTHER" id="PTHR43191:SF12">
    <property type="entry name" value="RRNA METHYLASE"/>
    <property type="match status" value="1"/>
</dbReference>
<dbReference type="GO" id="GO:0008173">
    <property type="term" value="F:RNA methyltransferase activity"/>
    <property type="evidence" value="ECO:0007669"/>
    <property type="project" value="InterPro"/>
</dbReference>
<reference evidence="5" key="1">
    <citation type="submission" date="2016-10" db="EMBL/GenBank/DDBJ databases">
        <authorList>
            <person name="Varghese N."/>
            <person name="Submissions S."/>
        </authorList>
    </citation>
    <scope>NUCLEOTIDE SEQUENCE [LARGE SCALE GENOMIC DNA]</scope>
    <source>
        <strain evidence="5">CGMCC 1.11101</strain>
    </source>
</reference>
<dbReference type="OrthoDB" id="3190829at2"/>
<dbReference type="InterPro" id="IPR029064">
    <property type="entry name" value="Ribosomal_eL30-like_sf"/>
</dbReference>
<dbReference type="PANTHER" id="PTHR43191">
    <property type="entry name" value="RRNA METHYLTRANSFERASE 3"/>
    <property type="match status" value="1"/>
</dbReference>
<gene>
    <name evidence="4" type="ORF">SAMN05216219_0038</name>
</gene>
<evidence type="ECO:0000313" key="4">
    <source>
        <dbReference type="EMBL" id="SFN34448.1"/>
    </source>
</evidence>
<evidence type="ECO:0000256" key="2">
    <source>
        <dbReference type="ARBA" id="ARBA00022679"/>
    </source>
</evidence>
<dbReference type="EMBL" id="FOVM01000001">
    <property type="protein sequence ID" value="SFN34448.1"/>
    <property type="molecule type" value="Genomic_DNA"/>
</dbReference>
<keyword evidence="1 4" id="KW-0489">Methyltransferase</keyword>
<dbReference type="InterPro" id="IPR051259">
    <property type="entry name" value="rRNA_Methyltransferase"/>
</dbReference>
<dbReference type="Proteomes" id="UP000198867">
    <property type="component" value="Unassembled WGS sequence"/>
</dbReference>
<dbReference type="Gene3D" id="3.40.1280.10">
    <property type="match status" value="1"/>
</dbReference>
<dbReference type="GO" id="GO:0003723">
    <property type="term" value="F:RNA binding"/>
    <property type="evidence" value="ECO:0007669"/>
    <property type="project" value="InterPro"/>
</dbReference>
<dbReference type="CDD" id="cd18095">
    <property type="entry name" value="SpoU-like_rRNA-MTase"/>
    <property type="match status" value="1"/>
</dbReference>
<dbReference type="InterPro" id="IPR029028">
    <property type="entry name" value="Alpha/beta_knot_MTases"/>
</dbReference>
<dbReference type="AlphaFoldDB" id="A0A1I4Y8P5"/>
<organism evidence="4 5">
    <name type="scientific">Mycetocola miduiensis</name>
    <dbReference type="NCBI Taxonomy" id="995034"/>
    <lineage>
        <taxon>Bacteria</taxon>
        <taxon>Bacillati</taxon>
        <taxon>Actinomycetota</taxon>
        <taxon>Actinomycetes</taxon>
        <taxon>Micrococcales</taxon>
        <taxon>Microbacteriaceae</taxon>
        <taxon>Mycetocola</taxon>
    </lineage>
</organism>
<evidence type="ECO:0000313" key="5">
    <source>
        <dbReference type="Proteomes" id="UP000198867"/>
    </source>
</evidence>
<dbReference type="Pfam" id="PF00588">
    <property type="entry name" value="SpoU_methylase"/>
    <property type="match status" value="1"/>
</dbReference>
<dbReference type="RefSeq" id="WP_090707803.1">
    <property type="nucleotide sequence ID" value="NZ_FOVM01000001.1"/>
</dbReference>
<proteinExistence type="predicted"/>
<protein>
    <submittedName>
        <fullName evidence="4">tRNA G18 (Ribose-2'-O)-methylase SpoU</fullName>
    </submittedName>
</protein>
<sequence>MPVLEISDLSDPRLVDYAHVTDVALKKARGTEHGLYLAESLLVFERALRAGHKPRSVLALGGTADAALDLLGDSDVPVFVGPGELLEELTGYVLHRGLIASMHRPALPDPDELLAGARRIVLLEDVADPTNVGAIFRSAGAIGADAILVTPRCSDPFYRRSIRVSMGTVLQVPWTRVAGWDDTRALLTRHGFHVAALALTPDAVSLRDVHSADHDRLALVLGAEGTGLTPAAIAASDTVVQIPMKHGIDSLNVAAASAVAMWALG</sequence>
<dbReference type="GO" id="GO:0032259">
    <property type="term" value="P:methylation"/>
    <property type="evidence" value="ECO:0007669"/>
    <property type="project" value="UniProtKB-KW"/>
</dbReference>
<evidence type="ECO:0000259" key="3">
    <source>
        <dbReference type="Pfam" id="PF00588"/>
    </source>
</evidence>
<keyword evidence="5" id="KW-1185">Reference proteome</keyword>
<name>A0A1I4Y8P5_9MICO</name>
<dbReference type="SUPFAM" id="SSF55315">
    <property type="entry name" value="L30e-like"/>
    <property type="match status" value="1"/>
</dbReference>
<dbReference type="SUPFAM" id="SSF75217">
    <property type="entry name" value="alpha/beta knot"/>
    <property type="match status" value="1"/>
</dbReference>
<dbReference type="GO" id="GO:0006396">
    <property type="term" value="P:RNA processing"/>
    <property type="evidence" value="ECO:0007669"/>
    <property type="project" value="InterPro"/>
</dbReference>
<dbReference type="STRING" id="995034.SAMN05216219_0038"/>
<feature type="domain" description="tRNA/rRNA methyltransferase SpoU type" evidence="3">
    <location>
        <begin position="120"/>
        <end position="262"/>
    </location>
</feature>